<evidence type="ECO:0000313" key="1">
    <source>
        <dbReference type="EMBL" id="CAF2877454.1"/>
    </source>
</evidence>
<dbReference type="Proteomes" id="UP000675881">
    <property type="component" value="Chromosome 2"/>
</dbReference>
<protein>
    <submittedName>
        <fullName evidence="1">CISD2</fullName>
    </submittedName>
</protein>
<organism evidence="1 2">
    <name type="scientific">Lepeophtheirus salmonis</name>
    <name type="common">Salmon louse</name>
    <name type="synonym">Caligus salmonis</name>
    <dbReference type="NCBI Taxonomy" id="72036"/>
    <lineage>
        <taxon>Eukaryota</taxon>
        <taxon>Metazoa</taxon>
        <taxon>Ecdysozoa</taxon>
        <taxon>Arthropoda</taxon>
        <taxon>Crustacea</taxon>
        <taxon>Multicrustacea</taxon>
        <taxon>Hexanauplia</taxon>
        <taxon>Copepoda</taxon>
        <taxon>Siphonostomatoida</taxon>
        <taxon>Caligidae</taxon>
        <taxon>Lepeophtheirus</taxon>
    </lineage>
</organism>
<dbReference type="CDD" id="cd01670">
    <property type="entry name" value="Death"/>
    <property type="match status" value="1"/>
</dbReference>
<reference evidence="1" key="1">
    <citation type="submission" date="2021-02" db="EMBL/GenBank/DDBJ databases">
        <authorList>
            <person name="Bekaert M."/>
        </authorList>
    </citation>
    <scope>NUCLEOTIDE SEQUENCE</scope>
    <source>
        <strain evidence="1">IoA-00</strain>
    </source>
</reference>
<evidence type="ECO:0000313" key="2">
    <source>
        <dbReference type="Proteomes" id="UP000675881"/>
    </source>
</evidence>
<sequence>MEISDGSFASENQNSTEVIPQAQEYPLVNGGQNDRRIHININKAPIVIGCNRKYQVATTSKKPMNEFNVEDLCLELTKKCVSWRRLGTMCDFSYACLDRLYGDCDNDDAIMIHKILVRWILCRDKEATYFALKKKSLRN</sequence>
<proteinExistence type="predicted"/>
<dbReference type="EMBL" id="HG994581">
    <property type="protein sequence ID" value="CAF2877454.1"/>
    <property type="molecule type" value="Genomic_DNA"/>
</dbReference>
<dbReference type="AlphaFoldDB" id="A0A7R8CNQ4"/>
<gene>
    <name evidence="1" type="ORF">LSAA_6271</name>
</gene>
<keyword evidence="2" id="KW-1185">Reference proteome</keyword>
<name>A0A7R8CNQ4_LEPSM</name>
<accession>A0A7R8CNQ4</accession>